<keyword evidence="1" id="KW-0812">Transmembrane</keyword>
<proteinExistence type="predicted"/>
<protein>
    <recommendedName>
        <fullName evidence="4">Phage abortive infection protein</fullName>
    </recommendedName>
</protein>
<gene>
    <name evidence="2" type="ORF">IZU98_13600</name>
</gene>
<evidence type="ECO:0008006" key="4">
    <source>
        <dbReference type="Google" id="ProtNLM"/>
    </source>
</evidence>
<sequence length="277" mass="32084">MATLLFIEEYMRGRTKDFWRRHSFKLLVGVALILIVAVLLNYFNTFHRFVSTDQAVWGQFGDYFGGVLNPLLSFFALVGLMVTLKGQQEEGDKAEKRHEQQTFDARLFQLLSLSHEAVSAVKFIRPPHLTHPREEFEGHRGVAYALNRLQEEYLYKVPRGSAEFYSALSEQFLKWKIDYWSGVASYIESMLFILKYVMDKKVGSDSYDFALQAVFAQMSSDEKLLVYYVMVFESRQKILISQPILKNFIDGASPDDLLPWREQLLHAAVLSRLKPSQ</sequence>
<feature type="transmembrane region" description="Helical" evidence="1">
    <location>
        <begin position="24"/>
        <end position="43"/>
    </location>
</feature>
<dbReference type="Proteomes" id="UP000594430">
    <property type="component" value="Chromosome"/>
</dbReference>
<dbReference type="AlphaFoldDB" id="A0A7S9Q6M6"/>
<evidence type="ECO:0000313" key="3">
    <source>
        <dbReference type="Proteomes" id="UP000594430"/>
    </source>
</evidence>
<accession>A0A7S9Q6M6</accession>
<name>A0A7S9Q6M6_9PSED</name>
<feature type="transmembrane region" description="Helical" evidence="1">
    <location>
        <begin position="63"/>
        <end position="84"/>
    </location>
</feature>
<dbReference type="EMBL" id="CP064946">
    <property type="protein sequence ID" value="QPH47450.1"/>
    <property type="molecule type" value="Genomic_DNA"/>
</dbReference>
<evidence type="ECO:0000256" key="1">
    <source>
        <dbReference type="SAM" id="Phobius"/>
    </source>
</evidence>
<organism evidence="2 3">
    <name type="scientific">Pseudomonas fulva</name>
    <dbReference type="NCBI Taxonomy" id="47880"/>
    <lineage>
        <taxon>Bacteria</taxon>
        <taxon>Pseudomonadati</taxon>
        <taxon>Pseudomonadota</taxon>
        <taxon>Gammaproteobacteria</taxon>
        <taxon>Pseudomonadales</taxon>
        <taxon>Pseudomonadaceae</taxon>
        <taxon>Pseudomonas</taxon>
    </lineage>
</organism>
<keyword evidence="1" id="KW-0472">Membrane</keyword>
<reference evidence="2 3" key="1">
    <citation type="submission" date="2020-11" db="EMBL/GenBank/DDBJ databases">
        <title>Pseudomonas fulva producing VIM-24.</title>
        <authorList>
            <person name="Liu S."/>
        </authorList>
    </citation>
    <scope>NUCLEOTIDE SEQUENCE [LARGE SCALE GENOMIC DNA]</scope>
    <source>
        <strain evidence="2 3">ZDHY414</strain>
    </source>
</reference>
<dbReference type="RefSeq" id="WP_196110014.1">
    <property type="nucleotide sequence ID" value="NZ_CP064943.1"/>
</dbReference>
<keyword evidence="1" id="KW-1133">Transmembrane helix</keyword>
<evidence type="ECO:0000313" key="2">
    <source>
        <dbReference type="EMBL" id="QPH47450.1"/>
    </source>
</evidence>